<keyword evidence="2" id="KW-0472">Membrane</keyword>
<feature type="transmembrane region" description="Helical" evidence="2">
    <location>
        <begin position="57"/>
        <end position="74"/>
    </location>
</feature>
<evidence type="ECO:0000256" key="2">
    <source>
        <dbReference type="SAM" id="Phobius"/>
    </source>
</evidence>
<dbReference type="EMBL" id="JYDI01000019">
    <property type="protein sequence ID" value="KRY58683.1"/>
    <property type="molecule type" value="Genomic_DNA"/>
</dbReference>
<gene>
    <name evidence="3" type="ORF">T03_6906</name>
</gene>
<feature type="region of interest" description="Disordered" evidence="1">
    <location>
        <begin position="1"/>
        <end position="35"/>
    </location>
</feature>
<keyword evidence="4" id="KW-1185">Reference proteome</keyword>
<proteinExistence type="predicted"/>
<keyword evidence="2" id="KW-1133">Transmembrane helix</keyword>
<evidence type="ECO:0000313" key="3">
    <source>
        <dbReference type="EMBL" id="KRY58683.1"/>
    </source>
</evidence>
<sequence length="100" mass="11679">MQKQPSNDTSSKVGVDASSEATQPGREEEEEEEIKFEKNKIKNRRIRRRRSEDSSSAGFIGTQIILFILSQFCFRRQLNLSINKVNRQTHFNYKTSRNLV</sequence>
<reference evidence="3 4" key="1">
    <citation type="submission" date="2015-01" db="EMBL/GenBank/DDBJ databases">
        <title>Evolution of Trichinella species and genotypes.</title>
        <authorList>
            <person name="Korhonen P.K."/>
            <person name="Edoardo P."/>
            <person name="Giuseppe L.R."/>
            <person name="Gasser R.B."/>
        </authorList>
    </citation>
    <scope>NUCLEOTIDE SEQUENCE [LARGE SCALE GENOMIC DNA]</scope>
    <source>
        <strain evidence="3">ISS120</strain>
    </source>
</reference>
<accession>A0A0V1DB85</accession>
<dbReference type="Proteomes" id="UP000054653">
    <property type="component" value="Unassembled WGS sequence"/>
</dbReference>
<name>A0A0V1DB85_TRIBR</name>
<protein>
    <submittedName>
        <fullName evidence="3">Uncharacterized protein</fullName>
    </submittedName>
</protein>
<dbReference type="AlphaFoldDB" id="A0A0V1DB85"/>
<feature type="compositionally biased region" description="Polar residues" evidence="1">
    <location>
        <begin position="1"/>
        <end position="12"/>
    </location>
</feature>
<keyword evidence="2" id="KW-0812">Transmembrane</keyword>
<organism evidence="3 4">
    <name type="scientific">Trichinella britovi</name>
    <name type="common">Parasitic roundworm</name>
    <dbReference type="NCBI Taxonomy" id="45882"/>
    <lineage>
        <taxon>Eukaryota</taxon>
        <taxon>Metazoa</taxon>
        <taxon>Ecdysozoa</taxon>
        <taxon>Nematoda</taxon>
        <taxon>Enoplea</taxon>
        <taxon>Dorylaimia</taxon>
        <taxon>Trichinellida</taxon>
        <taxon>Trichinellidae</taxon>
        <taxon>Trichinella</taxon>
    </lineage>
</organism>
<evidence type="ECO:0000256" key="1">
    <source>
        <dbReference type="SAM" id="MobiDB-lite"/>
    </source>
</evidence>
<evidence type="ECO:0000313" key="4">
    <source>
        <dbReference type="Proteomes" id="UP000054653"/>
    </source>
</evidence>
<comment type="caution">
    <text evidence="3">The sequence shown here is derived from an EMBL/GenBank/DDBJ whole genome shotgun (WGS) entry which is preliminary data.</text>
</comment>